<dbReference type="InterPro" id="IPR003587">
    <property type="entry name" value="Hint_dom_N"/>
</dbReference>
<dbReference type="CDD" id="cd00081">
    <property type="entry name" value="Hint"/>
    <property type="match status" value="1"/>
</dbReference>
<dbReference type="AlphaFoldDB" id="A0A915CIV1"/>
<dbReference type="SUPFAM" id="SSF51294">
    <property type="entry name" value="Hedgehog/intein (Hint) domain"/>
    <property type="match status" value="1"/>
</dbReference>
<proteinExistence type="predicted"/>
<dbReference type="InterPro" id="IPR001767">
    <property type="entry name" value="Hedgehog_Hint"/>
</dbReference>
<keyword evidence="1" id="KW-0217">Developmental protein</keyword>
<dbReference type="Pfam" id="PF01079">
    <property type="entry name" value="Hint"/>
    <property type="match status" value="1"/>
</dbReference>
<feature type="domain" description="Hint" evidence="2">
    <location>
        <begin position="1"/>
        <end position="80"/>
    </location>
</feature>
<dbReference type="PANTHER" id="PTHR46706">
    <property type="entry name" value="PROTEIN QUA-1-RELATED"/>
    <property type="match status" value="1"/>
</dbReference>
<dbReference type="GO" id="GO:0016540">
    <property type="term" value="P:protein autoprocessing"/>
    <property type="evidence" value="ECO:0007669"/>
    <property type="project" value="InterPro"/>
</dbReference>
<reference evidence="4" key="1">
    <citation type="submission" date="2022-11" db="UniProtKB">
        <authorList>
            <consortium name="WormBaseParasite"/>
        </authorList>
    </citation>
    <scope>IDENTIFICATION</scope>
</reference>
<dbReference type="Proteomes" id="UP000887569">
    <property type="component" value="Unplaced"/>
</dbReference>
<evidence type="ECO:0000256" key="1">
    <source>
        <dbReference type="ARBA" id="ARBA00022473"/>
    </source>
</evidence>
<accession>A0A915CIV1</accession>
<evidence type="ECO:0000313" key="4">
    <source>
        <dbReference type="WBParaSite" id="PgR222X_g003_t01"/>
    </source>
</evidence>
<keyword evidence="3" id="KW-1185">Reference proteome</keyword>
<sequence length="87" mass="10224">ISNGEIKRMDELKVNDWILSARNADMEYVRVKSWMHRLPQQEATFLQLNLDDGNSIKLTRKHFIYRTDCSGSGEFVQHIKNDAIWAE</sequence>
<name>A0A915CIV1_PARUN</name>
<dbReference type="InterPro" id="IPR036844">
    <property type="entry name" value="Hint_dom_sf"/>
</dbReference>
<protein>
    <submittedName>
        <fullName evidence="4">Hint domain-containing protein</fullName>
    </submittedName>
</protein>
<dbReference type="SMART" id="SM00306">
    <property type="entry name" value="HintN"/>
    <property type="match status" value="1"/>
</dbReference>
<dbReference type="InterPro" id="IPR052140">
    <property type="entry name" value="Dev_Signal_Hedgehog-like"/>
</dbReference>
<organism evidence="3 4">
    <name type="scientific">Parascaris univalens</name>
    <name type="common">Nematode worm</name>
    <dbReference type="NCBI Taxonomy" id="6257"/>
    <lineage>
        <taxon>Eukaryota</taxon>
        <taxon>Metazoa</taxon>
        <taxon>Ecdysozoa</taxon>
        <taxon>Nematoda</taxon>
        <taxon>Chromadorea</taxon>
        <taxon>Rhabditida</taxon>
        <taxon>Spirurina</taxon>
        <taxon>Ascaridomorpha</taxon>
        <taxon>Ascaridoidea</taxon>
        <taxon>Ascarididae</taxon>
        <taxon>Parascaris</taxon>
    </lineage>
</organism>
<evidence type="ECO:0000259" key="2">
    <source>
        <dbReference type="SMART" id="SM00306"/>
    </source>
</evidence>
<evidence type="ECO:0000313" key="3">
    <source>
        <dbReference type="Proteomes" id="UP000887569"/>
    </source>
</evidence>
<dbReference type="PANTHER" id="PTHR46706:SF12">
    <property type="entry name" value="PROTEIN QUA-1-RELATED"/>
    <property type="match status" value="1"/>
</dbReference>
<dbReference type="WBParaSite" id="PgR222X_g003_t01">
    <property type="protein sequence ID" value="PgR222X_g003_t01"/>
    <property type="gene ID" value="PgR222X_g003"/>
</dbReference>
<dbReference type="Gene3D" id="2.170.16.10">
    <property type="entry name" value="Hedgehog/Intein (Hint) domain"/>
    <property type="match status" value="1"/>
</dbReference>